<evidence type="ECO:0000313" key="2">
    <source>
        <dbReference type="Proteomes" id="UP000177953"/>
    </source>
</evidence>
<dbReference type="AlphaFoldDB" id="A0A1F6MFA3"/>
<name>A0A1F6MFA3_9BACT</name>
<dbReference type="Proteomes" id="UP000177953">
    <property type="component" value="Unassembled WGS sequence"/>
</dbReference>
<evidence type="ECO:0008006" key="3">
    <source>
        <dbReference type="Google" id="ProtNLM"/>
    </source>
</evidence>
<sequence>MKSLASILGNKSLASPLLRGVSAALTIEAANEFLATLFGAAIKDHASAAYIKSGVLSIACLGSTVAQEIKLREKQIIQKINEKMGFTAVKKIKYLS</sequence>
<comment type="caution">
    <text evidence="1">The sequence shown here is derived from an EMBL/GenBank/DDBJ whole genome shotgun (WGS) entry which is preliminary data.</text>
</comment>
<evidence type="ECO:0000313" key="1">
    <source>
        <dbReference type="EMBL" id="OGH70347.1"/>
    </source>
</evidence>
<proteinExistence type="predicted"/>
<reference evidence="1 2" key="1">
    <citation type="journal article" date="2016" name="Nat. Commun.">
        <title>Thousands of microbial genomes shed light on interconnected biogeochemical processes in an aquifer system.</title>
        <authorList>
            <person name="Anantharaman K."/>
            <person name="Brown C.T."/>
            <person name="Hug L.A."/>
            <person name="Sharon I."/>
            <person name="Castelle C.J."/>
            <person name="Probst A.J."/>
            <person name="Thomas B.C."/>
            <person name="Singh A."/>
            <person name="Wilkins M.J."/>
            <person name="Karaoz U."/>
            <person name="Brodie E.L."/>
            <person name="Williams K.H."/>
            <person name="Hubbard S.S."/>
            <person name="Banfield J.F."/>
        </authorList>
    </citation>
    <scope>NUCLEOTIDE SEQUENCE [LARGE SCALE GENOMIC DNA]</scope>
</reference>
<dbReference type="InterPro" id="IPR007922">
    <property type="entry name" value="DciA-like"/>
</dbReference>
<gene>
    <name evidence="1" type="ORF">A2754_00250</name>
</gene>
<protein>
    <recommendedName>
        <fullName evidence="3">DUF721 domain-containing protein</fullName>
    </recommendedName>
</protein>
<dbReference type="EMBL" id="MFPU01000010">
    <property type="protein sequence ID" value="OGH70347.1"/>
    <property type="molecule type" value="Genomic_DNA"/>
</dbReference>
<organism evidence="1 2">
    <name type="scientific">Candidatus Magasanikbacteria bacterium RIFCSPHIGHO2_01_FULL_47_8</name>
    <dbReference type="NCBI Taxonomy" id="1798673"/>
    <lineage>
        <taxon>Bacteria</taxon>
        <taxon>Candidatus Magasanikiibacteriota</taxon>
    </lineage>
</organism>
<accession>A0A1F6MFA3</accession>
<dbReference type="Pfam" id="PF05258">
    <property type="entry name" value="DciA"/>
    <property type="match status" value="1"/>
</dbReference>